<dbReference type="EMBL" id="NMUH01002699">
    <property type="protein sequence ID" value="MQM01576.1"/>
    <property type="molecule type" value="Genomic_DNA"/>
</dbReference>
<evidence type="ECO:0000256" key="1">
    <source>
        <dbReference type="SAM" id="MobiDB-lite"/>
    </source>
</evidence>
<organism evidence="2 3">
    <name type="scientific">Colocasia esculenta</name>
    <name type="common">Wild taro</name>
    <name type="synonym">Arum esculentum</name>
    <dbReference type="NCBI Taxonomy" id="4460"/>
    <lineage>
        <taxon>Eukaryota</taxon>
        <taxon>Viridiplantae</taxon>
        <taxon>Streptophyta</taxon>
        <taxon>Embryophyta</taxon>
        <taxon>Tracheophyta</taxon>
        <taxon>Spermatophyta</taxon>
        <taxon>Magnoliopsida</taxon>
        <taxon>Liliopsida</taxon>
        <taxon>Araceae</taxon>
        <taxon>Aroideae</taxon>
        <taxon>Colocasieae</taxon>
        <taxon>Colocasia</taxon>
    </lineage>
</organism>
<reference evidence="2" key="1">
    <citation type="submission" date="2017-07" db="EMBL/GenBank/DDBJ databases">
        <title>Taro Niue Genome Assembly and Annotation.</title>
        <authorList>
            <person name="Atibalentja N."/>
            <person name="Keating K."/>
            <person name="Fields C.J."/>
        </authorList>
    </citation>
    <scope>NUCLEOTIDE SEQUENCE</scope>
    <source>
        <strain evidence="2">Niue_2</strain>
        <tissue evidence="2">Leaf</tissue>
    </source>
</reference>
<accession>A0A843W0I4</accession>
<proteinExistence type="predicted"/>
<comment type="caution">
    <text evidence="2">The sequence shown here is derived from an EMBL/GenBank/DDBJ whole genome shotgun (WGS) entry which is preliminary data.</text>
</comment>
<keyword evidence="3" id="KW-1185">Reference proteome</keyword>
<dbReference type="Proteomes" id="UP000652761">
    <property type="component" value="Unassembled WGS sequence"/>
</dbReference>
<evidence type="ECO:0000313" key="2">
    <source>
        <dbReference type="EMBL" id="MQM01576.1"/>
    </source>
</evidence>
<evidence type="ECO:0000313" key="3">
    <source>
        <dbReference type="Proteomes" id="UP000652761"/>
    </source>
</evidence>
<feature type="region of interest" description="Disordered" evidence="1">
    <location>
        <begin position="123"/>
        <end position="157"/>
    </location>
</feature>
<name>A0A843W0I4_COLES</name>
<protein>
    <submittedName>
        <fullName evidence="2">Uncharacterized protein</fullName>
    </submittedName>
</protein>
<dbReference type="AlphaFoldDB" id="A0A843W0I4"/>
<sequence>MHPLAQDMPLGHRSELDHQEDYQIEYLDGLVEYSLFLVLCGIVGEITLYHQMGTLLVLVEWSISLGIDLSPGGTLVGQDDMISDRPSEPCAGTQQQPDDAGPPQFSPDVMTFSQHGLYDVGASQILTDEDMPDTQPPQSTVGSISEDIDSETAQSESCDAILVQSEIEVDAQDEIQE</sequence>
<feature type="region of interest" description="Disordered" evidence="1">
    <location>
        <begin position="78"/>
        <end position="108"/>
    </location>
</feature>
<gene>
    <name evidence="2" type="ORF">Taro_034332</name>
</gene>